<feature type="coiled-coil region" evidence="1">
    <location>
        <begin position="28"/>
        <end position="55"/>
    </location>
</feature>
<keyword evidence="3" id="KW-1185">Reference proteome</keyword>
<evidence type="ECO:0000256" key="2">
    <source>
        <dbReference type="SAM" id="MobiDB-lite"/>
    </source>
</evidence>
<dbReference type="AlphaFoldDB" id="A0A1I7YF05"/>
<sequence length="84" mass="9553">MENRIVLGALMTISQKTKRVGLIDRSRFDKMCTKNKDKKNDINELKKEVQMVSFEGTFWPATRTSGRAQRSAEGAADQTDVFAR</sequence>
<evidence type="ECO:0000256" key="1">
    <source>
        <dbReference type="SAM" id="Coils"/>
    </source>
</evidence>
<organism evidence="3 4">
    <name type="scientific">Steinernema glaseri</name>
    <dbReference type="NCBI Taxonomy" id="37863"/>
    <lineage>
        <taxon>Eukaryota</taxon>
        <taxon>Metazoa</taxon>
        <taxon>Ecdysozoa</taxon>
        <taxon>Nematoda</taxon>
        <taxon>Chromadorea</taxon>
        <taxon>Rhabditida</taxon>
        <taxon>Tylenchina</taxon>
        <taxon>Panagrolaimomorpha</taxon>
        <taxon>Strongyloidoidea</taxon>
        <taxon>Steinernematidae</taxon>
        <taxon>Steinernema</taxon>
    </lineage>
</organism>
<reference evidence="4" key="1">
    <citation type="submission" date="2016-11" db="UniProtKB">
        <authorList>
            <consortium name="WormBaseParasite"/>
        </authorList>
    </citation>
    <scope>IDENTIFICATION</scope>
</reference>
<keyword evidence="1" id="KW-0175">Coiled coil</keyword>
<name>A0A1I7YF05_9BILA</name>
<evidence type="ECO:0000313" key="3">
    <source>
        <dbReference type="Proteomes" id="UP000095287"/>
    </source>
</evidence>
<dbReference type="WBParaSite" id="L893_g15464.t1">
    <property type="protein sequence ID" value="L893_g15464.t1"/>
    <property type="gene ID" value="L893_g15464"/>
</dbReference>
<dbReference type="Proteomes" id="UP000095287">
    <property type="component" value="Unplaced"/>
</dbReference>
<accession>A0A1I7YF05</accession>
<feature type="region of interest" description="Disordered" evidence="2">
    <location>
        <begin position="64"/>
        <end position="84"/>
    </location>
</feature>
<proteinExistence type="predicted"/>
<evidence type="ECO:0000313" key="4">
    <source>
        <dbReference type="WBParaSite" id="L893_g15464.t1"/>
    </source>
</evidence>
<protein>
    <submittedName>
        <fullName evidence="4">Uncharacterized protein</fullName>
    </submittedName>
</protein>